<evidence type="ECO:0000313" key="1">
    <source>
        <dbReference type="EMBL" id="MFK0525540.1"/>
    </source>
</evidence>
<dbReference type="Proteomes" id="UP001618531">
    <property type="component" value="Unassembled WGS sequence"/>
</dbReference>
<sequence length="57" mass="6568">MSKIGKDINPDFNLDLLIKRWDDALKVRKMAVYAVRPFSHGGYSLPVSLERWSFTAI</sequence>
<comment type="caution">
    <text evidence="1">The sequence shown here is derived from an EMBL/GenBank/DDBJ whole genome shotgun (WGS) entry which is preliminary data.</text>
</comment>
<evidence type="ECO:0000313" key="2">
    <source>
        <dbReference type="Proteomes" id="UP001618531"/>
    </source>
</evidence>
<dbReference type="EMBL" id="JBIYSL010000006">
    <property type="protein sequence ID" value="MFK0525540.1"/>
    <property type="molecule type" value="Genomic_DNA"/>
</dbReference>
<dbReference type="RefSeq" id="WP_402878353.1">
    <property type="nucleotide sequence ID" value="NZ_JBIYSL010000006.1"/>
</dbReference>
<accession>A0ABW8I0S4</accession>
<organism evidence="1 2">
    <name type="scientific">Paenibacillus illinoisensis</name>
    <dbReference type="NCBI Taxonomy" id="59845"/>
    <lineage>
        <taxon>Bacteria</taxon>
        <taxon>Bacillati</taxon>
        <taxon>Bacillota</taxon>
        <taxon>Bacilli</taxon>
        <taxon>Bacillales</taxon>
        <taxon>Paenibacillaceae</taxon>
        <taxon>Paenibacillus</taxon>
    </lineage>
</organism>
<reference evidence="1 2" key="1">
    <citation type="submission" date="2024-11" db="EMBL/GenBank/DDBJ databases">
        <title>Identification and Characterization of a Novel Fosfomycin Bacillithiol Transferase FosB8 in Paenibacillus illinoisensis.</title>
        <authorList>
            <person name="Lu W."/>
        </authorList>
    </citation>
    <scope>NUCLEOTIDE SEQUENCE [LARGE SCALE GENOMIC DNA]</scope>
    <source>
        <strain evidence="1 2">WP77</strain>
    </source>
</reference>
<protein>
    <submittedName>
        <fullName evidence="1">Uncharacterized protein</fullName>
    </submittedName>
</protein>
<name>A0ABW8I0S4_9BACL</name>
<proteinExistence type="predicted"/>
<keyword evidence="2" id="KW-1185">Reference proteome</keyword>
<gene>
    <name evidence="1" type="ORF">ACINKY_25325</name>
</gene>